<keyword evidence="2" id="KW-0238">DNA-binding</keyword>
<dbReference type="PRINTS" id="PR00035">
    <property type="entry name" value="HTHGNTR"/>
</dbReference>
<keyword evidence="1" id="KW-0805">Transcription regulation</keyword>
<evidence type="ECO:0000256" key="1">
    <source>
        <dbReference type="ARBA" id="ARBA00023015"/>
    </source>
</evidence>
<dbReference type="InterPro" id="IPR011711">
    <property type="entry name" value="GntR_C"/>
</dbReference>
<dbReference type="SUPFAM" id="SSF48008">
    <property type="entry name" value="GntR ligand-binding domain-like"/>
    <property type="match status" value="1"/>
</dbReference>
<gene>
    <name evidence="5" type="ORF">ACELLULO517_13955</name>
</gene>
<sequence length="237" mass="26392">MAQTPDSPTKARKDAASGMKRAPILARRPLHEEVLAQLRDMIVEGDLAAGDRLNDAKLSEMLAVSRTPVREALKLLAQEGLVELLPRRGARVLALSEKAMGELLEVICGIERLAAELAADRMSQDQLDHMERLHARMQQRFAAGDRKQYFKLNHEIHLLLVQAACNDALIALHASLLTRVRRGRYAALLAHDRWAEAMTEHEELMAALRAHDAERAGIVMAGHVKHTREALHRALVS</sequence>
<dbReference type="SMART" id="SM00895">
    <property type="entry name" value="FCD"/>
    <property type="match status" value="1"/>
</dbReference>
<dbReference type="InterPro" id="IPR000524">
    <property type="entry name" value="Tscrpt_reg_HTH_GntR"/>
</dbReference>
<dbReference type="Gene3D" id="1.20.120.530">
    <property type="entry name" value="GntR ligand-binding domain-like"/>
    <property type="match status" value="1"/>
</dbReference>
<dbReference type="PANTHER" id="PTHR43537">
    <property type="entry name" value="TRANSCRIPTIONAL REGULATOR, GNTR FAMILY"/>
    <property type="match status" value="1"/>
</dbReference>
<dbReference type="GO" id="GO:0003700">
    <property type="term" value="F:DNA-binding transcription factor activity"/>
    <property type="evidence" value="ECO:0007669"/>
    <property type="project" value="InterPro"/>
</dbReference>
<evidence type="ECO:0000259" key="4">
    <source>
        <dbReference type="PROSITE" id="PS50949"/>
    </source>
</evidence>
<evidence type="ECO:0000256" key="2">
    <source>
        <dbReference type="ARBA" id="ARBA00023125"/>
    </source>
</evidence>
<dbReference type="AlphaFoldDB" id="A0A963Z407"/>
<dbReference type="InterPro" id="IPR036390">
    <property type="entry name" value="WH_DNA-bd_sf"/>
</dbReference>
<keyword evidence="6" id="KW-1185">Reference proteome</keyword>
<dbReference type="Pfam" id="PF00392">
    <property type="entry name" value="GntR"/>
    <property type="match status" value="1"/>
</dbReference>
<dbReference type="PANTHER" id="PTHR43537:SF50">
    <property type="entry name" value="TRANSCRIPTIONAL REGULATORY PROTEIN"/>
    <property type="match status" value="1"/>
</dbReference>
<dbReference type="CDD" id="cd07377">
    <property type="entry name" value="WHTH_GntR"/>
    <property type="match status" value="1"/>
</dbReference>
<dbReference type="Proteomes" id="UP000721844">
    <property type="component" value="Unassembled WGS sequence"/>
</dbReference>
<dbReference type="InterPro" id="IPR036388">
    <property type="entry name" value="WH-like_DNA-bd_sf"/>
</dbReference>
<dbReference type="Gene3D" id="1.10.10.10">
    <property type="entry name" value="Winged helix-like DNA-binding domain superfamily/Winged helix DNA-binding domain"/>
    <property type="match status" value="1"/>
</dbReference>
<protein>
    <submittedName>
        <fullName evidence="5">GntR family transcriptional regulator</fullName>
    </submittedName>
</protein>
<feature type="domain" description="HTH gntR-type" evidence="4">
    <location>
        <begin position="28"/>
        <end position="95"/>
    </location>
</feature>
<dbReference type="EMBL" id="JAESVA010000004">
    <property type="protein sequence ID" value="MCB8881348.1"/>
    <property type="molecule type" value="Genomic_DNA"/>
</dbReference>
<comment type="caution">
    <text evidence="5">The sequence shown here is derived from an EMBL/GenBank/DDBJ whole genome shotgun (WGS) entry which is preliminary data.</text>
</comment>
<name>A0A963Z407_9PROT</name>
<reference evidence="5 6" key="1">
    <citation type="journal article" date="2021" name="Microorganisms">
        <title>Acidisoma silvae sp. nov. and Acidisomacellulosilytica sp. nov., Two Acidophilic Bacteria Isolated from Decaying Wood, Hydrolyzing Cellulose and Producing Poly-3-hydroxybutyrate.</title>
        <authorList>
            <person name="Mieszkin S."/>
            <person name="Pouder E."/>
            <person name="Uroz S."/>
            <person name="Simon-Colin C."/>
            <person name="Alain K."/>
        </authorList>
    </citation>
    <scope>NUCLEOTIDE SEQUENCE [LARGE SCALE GENOMIC DNA]</scope>
    <source>
        <strain evidence="5 6">HW T5.17</strain>
    </source>
</reference>
<organism evidence="5 6">
    <name type="scientific">Acidisoma cellulosilyticum</name>
    <dbReference type="NCBI Taxonomy" id="2802395"/>
    <lineage>
        <taxon>Bacteria</taxon>
        <taxon>Pseudomonadati</taxon>
        <taxon>Pseudomonadota</taxon>
        <taxon>Alphaproteobacteria</taxon>
        <taxon>Acetobacterales</taxon>
        <taxon>Acidocellaceae</taxon>
        <taxon>Acidisoma</taxon>
    </lineage>
</organism>
<proteinExistence type="predicted"/>
<dbReference type="GO" id="GO:0003677">
    <property type="term" value="F:DNA binding"/>
    <property type="evidence" value="ECO:0007669"/>
    <property type="project" value="UniProtKB-KW"/>
</dbReference>
<dbReference type="SUPFAM" id="SSF46785">
    <property type="entry name" value="Winged helix' DNA-binding domain"/>
    <property type="match status" value="1"/>
</dbReference>
<dbReference type="SMART" id="SM00345">
    <property type="entry name" value="HTH_GNTR"/>
    <property type="match status" value="1"/>
</dbReference>
<evidence type="ECO:0000313" key="6">
    <source>
        <dbReference type="Proteomes" id="UP000721844"/>
    </source>
</evidence>
<dbReference type="InterPro" id="IPR008920">
    <property type="entry name" value="TF_FadR/GntR_C"/>
</dbReference>
<accession>A0A963Z407</accession>
<dbReference type="Pfam" id="PF07729">
    <property type="entry name" value="FCD"/>
    <property type="match status" value="1"/>
</dbReference>
<keyword evidence="3" id="KW-0804">Transcription</keyword>
<dbReference type="RefSeq" id="WP_227308019.1">
    <property type="nucleotide sequence ID" value="NZ_JAESVA010000004.1"/>
</dbReference>
<dbReference type="PROSITE" id="PS50949">
    <property type="entry name" value="HTH_GNTR"/>
    <property type="match status" value="1"/>
</dbReference>
<evidence type="ECO:0000313" key="5">
    <source>
        <dbReference type="EMBL" id="MCB8881348.1"/>
    </source>
</evidence>
<evidence type="ECO:0000256" key="3">
    <source>
        <dbReference type="ARBA" id="ARBA00023163"/>
    </source>
</evidence>